<dbReference type="Gene3D" id="1.10.12.10">
    <property type="entry name" value="Lyase 2-enoyl-coa Hydratase, Chain A, domain 2"/>
    <property type="match status" value="1"/>
</dbReference>
<evidence type="ECO:0000256" key="1">
    <source>
        <dbReference type="ARBA" id="ARBA00005254"/>
    </source>
</evidence>
<dbReference type="InterPro" id="IPR014748">
    <property type="entry name" value="Enoyl-CoA_hydra_C"/>
</dbReference>
<evidence type="ECO:0000313" key="4">
    <source>
        <dbReference type="EMBL" id="NDJ90096.1"/>
    </source>
</evidence>
<comment type="caution">
    <text evidence="4">The sequence shown here is derived from an EMBL/GenBank/DDBJ whole genome shotgun (WGS) entry which is preliminary data.</text>
</comment>
<dbReference type="GO" id="GO:0006635">
    <property type="term" value="P:fatty acid beta-oxidation"/>
    <property type="evidence" value="ECO:0007669"/>
    <property type="project" value="TreeGrafter"/>
</dbReference>
<dbReference type="PANTHER" id="PTHR11941:SF133">
    <property type="entry name" value="1,2-EPOXYPHENYLACETYL-COA ISOMERASE"/>
    <property type="match status" value="1"/>
</dbReference>
<dbReference type="InterPro" id="IPR001753">
    <property type="entry name" value="Enoyl-CoA_hydra/iso"/>
</dbReference>
<dbReference type="InterPro" id="IPR029045">
    <property type="entry name" value="ClpP/crotonase-like_dom_sf"/>
</dbReference>
<sequence length="291" mass="31903">MVFLVQRFSLVRSKSTVTSNVLVTQDVIDGVAIVTWNRPERNNAWSIPMEVEYFRLLTEAAANPDIRVIVVTGAGKSFCPGMDSHTLAEQRNGESMTEPHLRQPMTLPRSIPKPIIAAINGACAGLGLVAAMNCDLRFASSAAKITTSFAHRGIMAEHGLAWSLPRVTGTSKALDLLFSARVVRGEEALSLGIVDRIFEPEELMDKTLEYARDLAAHSSPTAMGIMKRQVYQAEGGTYEDARTLAIRYWLDVLRDHGDFKEGVSSFLEKRAPAFAPWDPSTTSEPAPLPTD</sequence>
<dbReference type="AlphaFoldDB" id="A0A7K3LEN8"/>
<dbReference type="Pfam" id="PF00378">
    <property type="entry name" value="ECH_1"/>
    <property type="match status" value="1"/>
</dbReference>
<proteinExistence type="inferred from homology"/>
<comment type="similarity">
    <text evidence="1">Belongs to the enoyl-CoA hydratase/isomerase family.</text>
</comment>
<dbReference type="CDD" id="cd06558">
    <property type="entry name" value="crotonase-like"/>
    <property type="match status" value="1"/>
</dbReference>
<name>A0A7K3LEN8_9MYCO</name>
<protein>
    <submittedName>
        <fullName evidence="4">Enoyl-CoA hydratase</fullName>
        <ecNumber evidence="4">4.2.1.17</ecNumber>
    </submittedName>
</protein>
<keyword evidence="3 4" id="KW-0456">Lyase</keyword>
<accession>A0A7K3LEN8</accession>
<dbReference type="Proteomes" id="UP000466523">
    <property type="component" value="Unassembled WGS sequence"/>
</dbReference>
<dbReference type="PANTHER" id="PTHR11941">
    <property type="entry name" value="ENOYL-COA HYDRATASE-RELATED"/>
    <property type="match status" value="1"/>
</dbReference>
<dbReference type="GO" id="GO:0004300">
    <property type="term" value="F:enoyl-CoA hydratase activity"/>
    <property type="evidence" value="ECO:0007669"/>
    <property type="project" value="UniProtKB-EC"/>
</dbReference>
<dbReference type="EMBL" id="JAACYR010000041">
    <property type="protein sequence ID" value="NDJ90096.1"/>
    <property type="molecule type" value="Genomic_DNA"/>
</dbReference>
<dbReference type="SUPFAM" id="SSF52096">
    <property type="entry name" value="ClpP/crotonase"/>
    <property type="match status" value="1"/>
</dbReference>
<evidence type="ECO:0000256" key="2">
    <source>
        <dbReference type="ARBA" id="ARBA00023098"/>
    </source>
</evidence>
<organism evidence="4 5">
    <name type="scientific">Mycolicibacter kumamotonensis</name>
    <dbReference type="NCBI Taxonomy" id="354243"/>
    <lineage>
        <taxon>Bacteria</taxon>
        <taxon>Bacillati</taxon>
        <taxon>Actinomycetota</taxon>
        <taxon>Actinomycetes</taxon>
        <taxon>Mycobacteriales</taxon>
        <taxon>Mycobacteriaceae</taxon>
        <taxon>Mycolicibacter</taxon>
    </lineage>
</organism>
<dbReference type="EC" id="4.2.1.17" evidence="4"/>
<gene>
    <name evidence="4" type="ORF">GWR20_13185</name>
</gene>
<evidence type="ECO:0000256" key="3">
    <source>
        <dbReference type="ARBA" id="ARBA00023239"/>
    </source>
</evidence>
<reference evidence="4 5" key="1">
    <citation type="submission" date="2020-01" db="EMBL/GenBank/DDBJ databases">
        <authorList>
            <person name="Sanchez-Estrada R."/>
            <person name="Gonzalez-Y-Merchand J.A."/>
            <person name="Rivera-Gutierrez S."/>
        </authorList>
    </citation>
    <scope>NUCLEOTIDE SEQUENCE [LARGE SCALE GENOMIC DNA]</scope>
    <source>
        <strain evidence="4 5">CST 7247</strain>
    </source>
</reference>
<keyword evidence="2" id="KW-0443">Lipid metabolism</keyword>
<dbReference type="Gene3D" id="3.90.226.10">
    <property type="entry name" value="2-enoyl-CoA Hydratase, Chain A, domain 1"/>
    <property type="match status" value="1"/>
</dbReference>
<evidence type="ECO:0000313" key="5">
    <source>
        <dbReference type="Proteomes" id="UP000466523"/>
    </source>
</evidence>